<evidence type="ECO:0000313" key="1">
    <source>
        <dbReference type="EMBL" id="DAG03053.1"/>
    </source>
</evidence>
<dbReference type="EMBL" id="BK016222">
    <property type="protein sequence ID" value="DAG03053.1"/>
    <property type="molecule type" value="Genomic_DNA"/>
</dbReference>
<protein>
    <submittedName>
        <fullName evidence="1">Uncharacterized protein</fullName>
    </submittedName>
</protein>
<sequence>MSCSPGRKKHWITRDIRPENFSSIKAQRFLIVLIILIR</sequence>
<name>A0A8S5V8L1_9CAUD</name>
<organism evidence="1">
    <name type="scientific">Siphoviridae sp. cttma3</name>
    <dbReference type="NCBI Taxonomy" id="2825708"/>
    <lineage>
        <taxon>Viruses</taxon>
        <taxon>Duplodnaviria</taxon>
        <taxon>Heunggongvirae</taxon>
        <taxon>Uroviricota</taxon>
        <taxon>Caudoviricetes</taxon>
    </lineage>
</organism>
<reference evidence="1" key="1">
    <citation type="journal article" date="2021" name="Proc. Natl. Acad. Sci. U.S.A.">
        <title>A Catalog of Tens of Thousands of Viruses from Human Metagenomes Reveals Hidden Associations with Chronic Diseases.</title>
        <authorList>
            <person name="Tisza M.J."/>
            <person name="Buck C.B."/>
        </authorList>
    </citation>
    <scope>NUCLEOTIDE SEQUENCE</scope>
    <source>
        <strain evidence="1">Cttma3</strain>
    </source>
</reference>
<proteinExistence type="predicted"/>
<accession>A0A8S5V8L1</accession>